<dbReference type="PANTHER" id="PTHR10625:SF38">
    <property type="entry name" value="HISTONE DEACETYLASE 6, ISOFORM G"/>
    <property type="match status" value="1"/>
</dbReference>
<proteinExistence type="inferred from homology"/>
<dbReference type="InterPro" id="IPR023801">
    <property type="entry name" value="His_deacetylse_dom"/>
</dbReference>
<dbReference type="Pfam" id="PF00850">
    <property type="entry name" value="Hist_deacetyl"/>
    <property type="match status" value="3"/>
</dbReference>
<keyword evidence="3" id="KW-0862">Zinc</keyword>
<feature type="region of interest" description="Disordered" evidence="4">
    <location>
        <begin position="1"/>
        <end position="42"/>
    </location>
</feature>
<evidence type="ECO:0000256" key="1">
    <source>
        <dbReference type="ARBA" id="ARBA00007738"/>
    </source>
</evidence>
<dbReference type="PROSITE" id="PS50271">
    <property type="entry name" value="ZF_UBP"/>
    <property type="match status" value="1"/>
</dbReference>
<feature type="compositionally biased region" description="Polar residues" evidence="4">
    <location>
        <begin position="913"/>
        <end position="923"/>
    </location>
</feature>
<keyword evidence="3" id="KW-0863">Zinc-finger</keyword>
<dbReference type="SUPFAM" id="SSF52768">
    <property type="entry name" value="Arginase/deacetylase"/>
    <property type="match status" value="2"/>
</dbReference>
<feature type="domain" description="UBP-type" evidence="5">
    <location>
        <begin position="992"/>
        <end position="1092"/>
    </location>
</feature>
<evidence type="ECO:0000256" key="2">
    <source>
        <dbReference type="ARBA" id="ARBA00048287"/>
    </source>
</evidence>
<keyword evidence="6" id="KW-1185">Reference proteome</keyword>
<evidence type="ECO:0000313" key="6">
    <source>
        <dbReference type="Proteomes" id="UP000695022"/>
    </source>
</evidence>
<feature type="compositionally biased region" description="Basic residues" evidence="4">
    <location>
        <begin position="14"/>
        <end position="27"/>
    </location>
</feature>
<evidence type="ECO:0000256" key="4">
    <source>
        <dbReference type="SAM" id="MobiDB-lite"/>
    </source>
</evidence>
<dbReference type="SMART" id="SM00290">
    <property type="entry name" value="ZnF_UBP"/>
    <property type="match status" value="1"/>
</dbReference>
<protein>
    <submittedName>
        <fullName evidence="7">Histone deacetylase 6-like</fullName>
    </submittedName>
</protein>
<sequence length="1098" mass="119552">MAEQVAPDQSKKGSQTKKKKSPGKKQGLRQVMRQTRKAKSKQRNIDEMMAQLTFDPDNSVVSGTGLVYDERMLKHHNLWFREHNERPLRVAESYRQCQEYGLVDRCVHVPIRLATEEEILLNHSQQYVDAIRNTESCDTEAEFEEVSASFSDVYFNKDTFETARLSLGGCLELLDHIAEGKVRNGMAIVRPPGHHAMESEACGFCFLNNAAIAAESALRNHGYERVLIVDWDVHHGQGTQYSFYDDPRASGSDCSPLVAENMTYTSYPAWPGPQTGMGNSEYIAIFNNILMPIAYEFSPDLVIVSSGYDAALGCPEGEMKVTPACYAHLVNMLSTLAEGRLCVYLEGGYCVTSLSHSVAMTVRALLGDPCPPIGPLEPPDSSLLEVMERLITLLRPHWRCLRFQGVDRGATYTPPVKPDGVEFAADERRPARYDTRDVHEVRSEAETRAWDAKIADVLHQMVLRRAPHRTCLVYDKQMMLHRSYADPGHPESPARIQRIFAQHEEWGLLERCLLLPSRKATPEELKLKHSEEHVSTVAAWARSGKEELERMITPTMVERIATFLCMDTYDAGVLAAGSVLAVVDAVVGGEAQSGVAIVRPPGHHAEEDAACGFCFFNNVAIAAEYAKRKHGLKRVLIVDWDVHHGNGTQHMFYDDSSVLFISLHRYDDGSFFPGEEDANFDRLGRGDGTGFNINIAWNARGMGDAEYVAAFQQVVLPVAYQVCSIVFHIPKPLQRDARLERTVSQLPYMEYSHEFCVRVRSVLSAVRGAVGQTLQHITGAMKTLTMSGADEPLAPPVAEGATHEPGVEPLAPPAAATEGAMDEPGVELLAPPAAVEDAADGRSASAVPDVPLHSEGDAGVAQDVPFELGGEADVAQGVRLKSEGEVGVAWDIPSKSEGVASVNQDIPLKSEGVDQNAQLTSEGEASAARDVPSQSGTEGEAASGSGEAAGALGACTHIPGEAGAGEPSLVAFLGLDEDLADQDRMFAVVPKSWCPHLECVEAPPGGSIDVAQPCATCGDTKENWICLTCYKVFCGRMIRGHMVDHGSDAGHPLTLSFSDLSAWCYPCDAYVHHAALVPPKRAAHVAKFGVDLPHGSEP</sequence>
<dbReference type="InterPro" id="IPR023696">
    <property type="entry name" value="Ureohydrolase_dom_sf"/>
</dbReference>
<evidence type="ECO:0000313" key="7">
    <source>
        <dbReference type="RefSeq" id="XP_014676290.1"/>
    </source>
</evidence>
<name>A0ABM1EVR9_PRICU</name>
<comment type="catalytic activity">
    <reaction evidence="2">
        <text>N(6)-acetyl-L-lysyl-[histone] + H2O = L-lysyl-[histone] + acetate</text>
        <dbReference type="Rhea" id="RHEA:58196"/>
        <dbReference type="Rhea" id="RHEA-COMP:9845"/>
        <dbReference type="Rhea" id="RHEA-COMP:11338"/>
        <dbReference type="ChEBI" id="CHEBI:15377"/>
        <dbReference type="ChEBI" id="CHEBI:29969"/>
        <dbReference type="ChEBI" id="CHEBI:30089"/>
        <dbReference type="ChEBI" id="CHEBI:61930"/>
        <dbReference type="EC" id="3.5.1.98"/>
    </reaction>
</comment>
<dbReference type="InterPro" id="IPR000286">
    <property type="entry name" value="HDACs"/>
</dbReference>
<dbReference type="RefSeq" id="XP_014676290.1">
    <property type="nucleotide sequence ID" value="XM_014820804.1"/>
</dbReference>
<reference evidence="7" key="1">
    <citation type="submission" date="2025-08" db="UniProtKB">
        <authorList>
            <consortium name="RefSeq"/>
        </authorList>
    </citation>
    <scope>IDENTIFICATION</scope>
</reference>
<dbReference type="GeneID" id="106816223"/>
<dbReference type="PRINTS" id="PR01270">
    <property type="entry name" value="HDASUPER"/>
</dbReference>
<organism evidence="6 7">
    <name type="scientific">Priapulus caudatus</name>
    <name type="common">Priapulid worm</name>
    <dbReference type="NCBI Taxonomy" id="37621"/>
    <lineage>
        <taxon>Eukaryota</taxon>
        <taxon>Metazoa</taxon>
        <taxon>Ecdysozoa</taxon>
        <taxon>Scalidophora</taxon>
        <taxon>Priapulida</taxon>
        <taxon>Priapulimorpha</taxon>
        <taxon>Priapulimorphida</taxon>
        <taxon>Priapulidae</taxon>
        <taxon>Priapulus</taxon>
    </lineage>
</organism>
<evidence type="ECO:0000259" key="5">
    <source>
        <dbReference type="PROSITE" id="PS50271"/>
    </source>
</evidence>
<feature type="region of interest" description="Disordered" evidence="4">
    <location>
        <begin position="788"/>
        <end position="818"/>
    </location>
</feature>
<dbReference type="Gene3D" id="3.30.40.10">
    <property type="entry name" value="Zinc/RING finger domain, C3HC4 (zinc finger)"/>
    <property type="match status" value="1"/>
</dbReference>
<feature type="region of interest" description="Disordered" evidence="4">
    <location>
        <begin position="906"/>
        <end position="948"/>
    </location>
</feature>
<gene>
    <name evidence="7" type="primary">LOC106816223</name>
</gene>
<comment type="similarity">
    <text evidence="1">Belongs to the histone deacetylase family. HD type 2 subfamily.</text>
</comment>
<dbReference type="Gene3D" id="3.40.800.20">
    <property type="entry name" value="Histone deacetylase domain"/>
    <property type="match status" value="2"/>
</dbReference>
<evidence type="ECO:0000256" key="3">
    <source>
        <dbReference type="PROSITE-ProRule" id="PRU00502"/>
    </source>
</evidence>
<dbReference type="Proteomes" id="UP000695022">
    <property type="component" value="Unplaced"/>
</dbReference>
<dbReference type="Pfam" id="PF02148">
    <property type="entry name" value="zf-UBP"/>
    <property type="match status" value="1"/>
</dbReference>
<keyword evidence="3" id="KW-0479">Metal-binding</keyword>
<feature type="compositionally biased region" description="Low complexity" evidence="4">
    <location>
        <begin position="935"/>
        <end position="948"/>
    </location>
</feature>
<dbReference type="InterPro" id="IPR001607">
    <property type="entry name" value="Znf_UBP"/>
</dbReference>
<dbReference type="PANTHER" id="PTHR10625">
    <property type="entry name" value="HISTONE DEACETYLASE HDAC1-RELATED"/>
    <property type="match status" value="1"/>
</dbReference>
<accession>A0ABM1EVR9</accession>
<dbReference type="InterPro" id="IPR037138">
    <property type="entry name" value="His_deacetylse_dom_sf"/>
</dbReference>
<dbReference type="SUPFAM" id="SSF57850">
    <property type="entry name" value="RING/U-box"/>
    <property type="match status" value="1"/>
</dbReference>
<dbReference type="InterPro" id="IPR013083">
    <property type="entry name" value="Znf_RING/FYVE/PHD"/>
</dbReference>